<sequence length="123" mass="13406">MHRIDAVCTPQLASSWLGNSPGTRAFSHRGKDGTRCQAGDELIREKSKRGALIGSVRHAYQKGARARKAYPRATSPHAGPVGAWIPALQKRRRREFASAWGDSRSHAVVARPAGRRDLVDALA</sequence>
<accession>A0A218Z6B4</accession>
<proteinExistence type="predicted"/>
<keyword evidence="2" id="KW-1185">Reference proteome</keyword>
<organism evidence="1 2">
    <name type="scientific">Diplocarpon coronariae</name>
    <dbReference type="NCBI Taxonomy" id="2795749"/>
    <lineage>
        <taxon>Eukaryota</taxon>
        <taxon>Fungi</taxon>
        <taxon>Dikarya</taxon>
        <taxon>Ascomycota</taxon>
        <taxon>Pezizomycotina</taxon>
        <taxon>Leotiomycetes</taxon>
        <taxon>Helotiales</taxon>
        <taxon>Drepanopezizaceae</taxon>
        <taxon>Diplocarpon</taxon>
    </lineage>
</organism>
<dbReference type="EMBL" id="MZNU01000188">
    <property type="protein sequence ID" value="OWP03140.1"/>
    <property type="molecule type" value="Genomic_DNA"/>
</dbReference>
<evidence type="ECO:0000313" key="1">
    <source>
        <dbReference type="EMBL" id="OWP03140.1"/>
    </source>
</evidence>
<evidence type="ECO:0000313" key="2">
    <source>
        <dbReference type="Proteomes" id="UP000242519"/>
    </source>
</evidence>
<dbReference type="InParanoid" id="A0A218Z6B4"/>
<reference evidence="1 2" key="1">
    <citation type="submission" date="2017-04" db="EMBL/GenBank/DDBJ databases">
        <title>Draft genome sequence of Marssonina coronaria NL1: causal agent of apple blotch.</title>
        <authorList>
            <person name="Cheng Q."/>
        </authorList>
    </citation>
    <scope>NUCLEOTIDE SEQUENCE [LARGE SCALE GENOMIC DNA]</scope>
    <source>
        <strain evidence="1 2">NL1</strain>
    </source>
</reference>
<dbReference type="AlphaFoldDB" id="A0A218Z6B4"/>
<comment type="caution">
    <text evidence="1">The sequence shown here is derived from an EMBL/GenBank/DDBJ whole genome shotgun (WGS) entry which is preliminary data.</text>
</comment>
<dbReference type="Proteomes" id="UP000242519">
    <property type="component" value="Unassembled WGS sequence"/>
</dbReference>
<protein>
    <submittedName>
        <fullName evidence="1">Uncharacterized protein</fullName>
    </submittedName>
</protein>
<gene>
    <name evidence="1" type="ORF">B2J93_7166</name>
</gene>
<name>A0A218Z6B4_9HELO</name>